<dbReference type="Pfam" id="PF08640">
    <property type="entry name" value="U3_assoc_6"/>
    <property type="match status" value="1"/>
</dbReference>
<dbReference type="GO" id="GO:0032040">
    <property type="term" value="C:small-subunit processome"/>
    <property type="evidence" value="ECO:0007669"/>
    <property type="project" value="TreeGrafter"/>
</dbReference>
<keyword evidence="4" id="KW-0677">Repeat</keyword>
<dbReference type="InParanoid" id="A0A448YSP2"/>
<evidence type="ECO:0000256" key="3">
    <source>
        <dbReference type="ARBA" id="ARBA00022552"/>
    </source>
</evidence>
<keyword evidence="5" id="KW-0539">Nucleus</keyword>
<dbReference type="EMBL" id="CAACVR010000067">
    <property type="protein sequence ID" value="VEU23923.1"/>
    <property type="molecule type" value="Genomic_DNA"/>
</dbReference>
<comment type="subcellular location">
    <subcellularLocation>
        <location evidence="1">Nucleus</location>
        <location evidence="1">Nucleolus</location>
    </subcellularLocation>
</comment>
<dbReference type="InterPro" id="IPR011990">
    <property type="entry name" value="TPR-like_helical_dom_sf"/>
</dbReference>
<comment type="similarity">
    <text evidence="2">Belongs to the UTP6 family.</text>
</comment>
<dbReference type="InterPro" id="IPR013949">
    <property type="entry name" value="Utp6"/>
</dbReference>
<dbReference type="Pfam" id="PF23240">
    <property type="entry name" value="HAT_PRP39_N"/>
    <property type="match status" value="1"/>
</dbReference>
<dbReference type="AlphaFoldDB" id="A0A448YSP2"/>
<dbReference type="SMART" id="SM00386">
    <property type="entry name" value="HAT"/>
    <property type="match status" value="3"/>
</dbReference>
<keyword evidence="3" id="KW-0698">rRNA processing</keyword>
<dbReference type="GO" id="GO:0034388">
    <property type="term" value="C:Pwp2p-containing subcomplex of 90S preribosome"/>
    <property type="evidence" value="ECO:0007669"/>
    <property type="project" value="TreeGrafter"/>
</dbReference>
<dbReference type="PANTHER" id="PTHR23271:SF1">
    <property type="entry name" value="U3 SMALL NUCLEOLAR RNA-ASSOCIATED PROTEIN 6 HOMOLOG"/>
    <property type="match status" value="1"/>
</dbReference>
<dbReference type="GO" id="GO:0000462">
    <property type="term" value="P:maturation of SSU-rRNA from tricistronic rRNA transcript (SSU-rRNA, 5.8S rRNA, LSU-rRNA)"/>
    <property type="evidence" value="ECO:0007669"/>
    <property type="project" value="InterPro"/>
</dbReference>
<evidence type="ECO:0000256" key="5">
    <source>
        <dbReference type="ARBA" id="ARBA00023242"/>
    </source>
</evidence>
<name>A0A448YSP2_BRENA</name>
<evidence type="ECO:0000256" key="1">
    <source>
        <dbReference type="ARBA" id="ARBA00004604"/>
    </source>
</evidence>
<dbReference type="Proteomes" id="UP000290900">
    <property type="component" value="Unassembled WGS sequence"/>
</dbReference>
<proteinExistence type="inferred from homology"/>
<protein>
    <submittedName>
        <fullName evidence="7">DEKNAAC105243</fullName>
    </submittedName>
</protein>
<dbReference type="InterPro" id="IPR055347">
    <property type="entry name" value="UTP6_N"/>
</dbReference>
<dbReference type="STRING" id="13370.A0A448YSP2"/>
<accession>A0A448YSP2</accession>
<evidence type="ECO:0000313" key="7">
    <source>
        <dbReference type="EMBL" id="VEU23923.1"/>
    </source>
</evidence>
<dbReference type="InterPro" id="IPR003107">
    <property type="entry name" value="HAT"/>
</dbReference>
<organism evidence="7 8">
    <name type="scientific">Brettanomyces naardenensis</name>
    <name type="common">Yeast</name>
    <dbReference type="NCBI Taxonomy" id="13370"/>
    <lineage>
        <taxon>Eukaryota</taxon>
        <taxon>Fungi</taxon>
        <taxon>Dikarya</taxon>
        <taxon>Ascomycota</taxon>
        <taxon>Saccharomycotina</taxon>
        <taxon>Pichiomycetes</taxon>
        <taxon>Pichiales</taxon>
        <taxon>Pichiaceae</taxon>
        <taxon>Brettanomyces</taxon>
    </lineage>
</organism>
<reference evidence="7 8" key="1">
    <citation type="submission" date="2018-12" db="EMBL/GenBank/DDBJ databases">
        <authorList>
            <person name="Tiukova I."/>
            <person name="Dainat J."/>
        </authorList>
    </citation>
    <scope>NUCLEOTIDE SEQUENCE [LARGE SCALE GENOMIC DNA]</scope>
</reference>
<evidence type="ECO:0000259" key="6">
    <source>
        <dbReference type="Pfam" id="PF08640"/>
    </source>
</evidence>
<evidence type="ECO:0000256" key="4">
    <source>
        <dbReference type="ARBA" id="ARBA00022737"/>
    </source>
</evidence>
<dbReference type="OrthoDB" id="28112at2759"/>
<evidence type="ECO:0000313" key="8">
    <source>
        <dbReference type="Proteomes" id="UP000290900"/>
    </source>
</evidence>
<gene>
    <name evidence="7" type="ORF">BRENAR_LOCUS4652</name>
</gene>
<evidence type="ECO:0000256" key="2">
    <source>
        <dbReference type="ARBA" id="ARBA00010734"/>
    </source>
</evidence>
<dbReference type="Gene3D" id="1.25.40.10">
    <property type="entry name" value="Tetratricopeptide repeat domain"/>
    <property type="match status" value="1"/>
</dbReference>
<dbReference type="GO" id="GO:0030515">
    <property type="term" value="F:snoRNA binding"/>
    <property type="evidence" value="ECO:0007669"/>
    <property type="project" value="InterPro"/>
</dbReference>
<sequence length="413" mass="48992">MSDRARYYLEKCVPELQDLERKKLFDKKEITMIMRRWTDFEHRITSRGSKPMDYLNYAQYEKNLEKLRKLRVKRFRSIADSKPSISDYSASKRIFFIFERGVRKFPKSMELWAAYLKYAKKNGSIKVVYKVYTKLLQLQPRNVNVWLSAAKYEYESNRNVKSARNLFKRCLRFNGDEMLPWLEFIKFEMNYLSKLLVRRKLFSLLTERQQVQDLKENENENETGKDGLAQGDDVITFTADNEITDELNNLPDMNASTLGSIEDNPVLRGDLILTLYDVCVASFTKRSEDKFDKTWQISKKVMELVDRFEGLDRSYLCSHIARELMDKYPYNEQVVLLDLTLPLRYVGMEDEEFVSTLQNSVRLYQSWTARSKADDEVKKEVKREYLTLLRERYLTKAEGDSKELLGMLVKKLE</sequence>
<feature type="domain" description="U3 small nucleolar RNA-associated protein 6 N-terminal" evidence="6">
    <location>
        <begin position="9"/>
        <end position="92"/>
    </location>
</feature>
<dbReference type="SUPFAM" id="SSF48452">
    <property type="entry name" value="TPR-like"/>
    <property type="match status" value="1"/>
</dbReference>
<dbReference type="PANTHER" id="PTHR23271">
    <property type="entry name" value="HEPATOCELLULAR CARCINOMA-ASSOCIATED ANTIGEN 66"/>
    <property type="match status" value="1"/>
</dbReference>
<keyword evidence="8" id="KW-1185">Reference proteome</keyword>
<dbReference type="FunCoup" id="A0A448YSP2">
    <property type="interactions" value="323"/>
</dbReference>